<proteinExistence type="predicted"/>
<feature type="transmembrane region" description="Helical" evidence="1">
    <location>
        <begin position="20"/>
        <end position="38"/>
    </location>
</feature>
<sequence length="229" mass="26571">MWTICMNEFKQLFKSTKSILTIVIIFILSTFVSSLPFIAAYQGNWEQAKDPYSIGNELVISLFGFFLIFLLSHDILSREIHLKTIRFLVSKTTRLNIIVGKYLGLMLFWLSCIMTTYVLNMVISHRFLFSDALKILTFISVGISCTLFLSMLFPTPQKSMFVGMLFSFLFPIVSMISVLSSERFIHWFQYMTPYYYARWSEPLTYVLMNAALTVVLLIGTALLFQRRDV</sequence>
<feature type="transmembrane region" description="Helical" evidence="1">
    <location>
        <begin position="135"/>
        <end position="153"/>
    </location>
</feature>
<feature type="transmembrane region" description="Helical" evidence="1">
    <location>
        <begin position="205"/>
        <end position="224"/>
    </location>
</feature>
<feature type="transmembrane region" description="Helical" evidence="1">
    <location>
        <begin position="97"/>
        <end position="123"/>
    </location>
</feature>
<name>A0A081L7A0_9BACI</name>
<dbReference type="AlphaFoldDB" id="A0A081L7A0"/>
<keyword evidence="1" id="KW-1133">Transmembrane helix</keyword>
<dbReference type="GO" id="GO:0140359">
    <property type="term" value="F:ABC-type transporter activity"/>
    <property type="evidence" value="ECO:0007669"/>
    <property type="project" value="InterPro"/>
</dbReference>
<keyword evidence="3" id="KW-1185">Reference proteome</keyword>
<dbReference type="OrthoDB" id="2580477at2"/>
<keyword evidence="1" id="KW-0472">Membrane</keyword>
<evidence type="ECO:0000256" key="1">
    <source>
        <dbReference type="SAM" id="Phobius"/>
    </source>
</evidence>
<dbReference type="RefSeq" id="WP_034324644.1">
    <property type="nucleotide sequence ID" value="NZ_JOTP01000031.1"/>
</dbReference>
<organism evidence="2 3">
    <name type="scientific">Bacillus zhangzhouensis</name>
    <dbReference type="NCBI Taxonomy" id="1178540"/>
    <lineage>
        <taxon>Bacteria</taxon>
        <taxon>Bacillati</taxon>
        <taxon>Bacillota</taxon>
        <taxon>Bacilli</taxon>
        <taxon>Bacillales</taxon>
        <taxon>Bacillaceae</taxon>
        <taxon>Bacillus</taxon>
    </lineage>
</organism>
<evidence type="ECO:0000313" key="2">
    <source>
        <dbReference type="EMBL" id="KEP25126.1"/>
    </source>
</evidence>
<dbReference type="eggNOG" id="ENOG503184I">
    <property type="taxonomic scope" value="Bacteria"/>
</dbReference>
<gene>
    <name evidence="2" type="ORF">BA70_11830</name>
</gene>
<keyword evidence="1" id="KW-0812">Transmembrane</keyword>
<evidence type="ECO:0000313" key="3">
    <source>
        <dbReference type="Proteomes" id="UP000028091"/>
    </source>
</evidence>
<dbReference type="GO" id="GO:0005886">
    <property type="term" value="C:plasma membrane"/>
    <property type="evidence" value="ECO:0007669"/>
    <property type="project" value="UniProtKB-SubCell"/>
</dbReference>
<feature type="transmembrane region" description="Helical" evidence="1">
    <location>
        <begin position="58"/>
        <end position="76"/>
    </location>
</feature>
<accession>A0A081L7A0</accession>
<dbReference type="EMBL" id="JOTP01000031">
    <property type="protein sequence ID" value="KEP25126.1"/>
    <property type="molecule type" value="Genomic_DNA"/>
</dbReference>
<dbReference type="Pfam" id="PF12679">
    <property type="entry name" value="ABC2_membrane_2"/>
    <property type="match status" value="1"/>
</dbReference>
<comment type="caution">
    <text evidence="2">The sequence shown here is derived from an EMBL/GenBank/DDBJ whole genome shotgun (WGS) entry which is preliminary data.</text>
</comment>
<reference evidence="2 3" key="1">
    <citation type="submission" date="2012-09" db="EMBL/GenBank/DDBJ databases">
        <title>Genome Sequence of Bacillus sp. DW5-4.</title>
        <authorList>
            <person name="Lai Q."/>
            <person name="Liu Y."/>
            <person name="Shao Z."/>
        </authorList>
    </citation>
    <scope>NUCLEOTIDE SEQUENCE [LARGE SCALE GENOMIC DNA]</scope>
    <source>
        <strain evidence="2 3">DW5-4</strain>
    </source>
</reference>
<protein>
    <submittedName>
        <fullName evidence="2">Membrane protein</fullName>
    </submittedName>
</protein>
<dbReference type="Proteomes" id="UP000028091">
    <property type="component" value="Unassembled WGS sequence"/>
</dbReference>
<feature type="transmembrane region" description="Helical" evidence="1">
    <location>
        <begin position="165"/>
        <end position="185"/>
    </location>
</feature>